<dbReference type="Gene3D" id="3.30.1330.120">
    <property type="entry name" value="2-methylcitrate dehydratase PrpD"/>
    <property type="match status" value="1"/>
</dbReference>
<dbReference type="STRING" id="1494590.ATN84_21955"/>
<sequence length="458" mass="48217">MLDTIQTRSVSERLADWATELEPGALPSATREKARDILVDIVGLCIAARNTDYVNATRQAVEPGHHTVIGHAFTASAQGAALVNGTAAHGEDFDDTFEGGPVHSGVVIVPALLAAAETWKLDNASTMLGISAGCELLCRLALTVPKAVHKAGFHPTAVLGTFAATFGICVACRASENITVNALGIAGSMASGIIEYLGDGSWTKRMHPGWSAQSALRAYSLARAGFIGPRQVFEGTHGAFTAFAPSVKPAIDHLFEDLGTRFVSDTITFKPYPCGTMIQPYIDCAIALRRSGAPLEGIRSITCKTAEGIVHRLWEPLPLKRLPPTAYAAKFSVPFGVALGLARGRADLGDYTEATIADPALTDIAGKVGFEIDPANPYPKAFTGHVRITYEDGGIVEHEQNYMRGGAAHPLTRAEINAKFAANLAFGNCAESDRLLSICDGIAAGEGDYSDIAGLGIA</sequence>
<gene>
    <name evidence="4" type="ORF">ATN84_21955</name>
</gene>
<keyword evidence="5" id="KW-1185">Reference proteome</keyword>
<dbReference type="Gene3D" id="1.10.4100.10">
    <property type="entry name" value="2-methylcitrate dehydratase PrpD"/>
    <property type="match status" value="1"/>
</dbReference>
<dbReference type="PANTHER" id="PTHR16943:SF8">
    <property type="entry name" value="2-METHYLCITRATE DEHYDRATASE"/>
    <property type="match status" value="1"/>
</dbReference>
<dbReference type="InterPro" id="IPR045337">
    <property type="entry name" value="MmgE_PrpD_C"/>
</dbReference>
<dbReference type="InterPro" id="IPR042188">
    <property type="entry name" value="MmgE/PrpD_sf_2"/>
</dbReference>
<accession>A0A135HNU6</accession>
<dbReference type="AlphaFoldDB" id="A0A135HNU6"/>
<dbReference type="GO" id="GO:0016829">
    <property type="term" value="F:lyase activity"/>
    <property type="evidence" value="ECO:0007669"/>
    <property type="project" value="InterPro"/>
</dbReference>
<comment type="similarity">
    <text evidence="1">Belongs to the PrpD family.</text>
</comment>
<feature type="domain" description="MmgE/PrpD N-terminal" evidence="2">
    <location>
        <begin position="12"/>
        <end position="247"/>
    </location>
</feature>
<dbReference type="RefSeq" id="WP_068885123.1">
    <property type="nucleotide sequence ID" value="NZ_LNTU01000040.1"/>
</dbReference>
<feature type="domain" description="MmgE/PrpD C-terminal" evidence="3">
    <location>
        <begin position="272"/>
        <end position="425"/>
    </location>
</feature>
<name>A0A135HNU6_9HYPH</name>
<evidence type="ECO:0000259" key="2">
    <source>
        <dbReference type="Pfam" id="PF03972"/>
    </source>
</evidence>
<dbReference type="InterPro" id="IPR036148">
    <property type="entry name" value="MmgE/PrpD_sf"/>
</dbReference>
<proteinExistence type="inferred from homology"/>
<evidence type="ECO:0000259" key="3">
    <source>
        <dbReference type="Pfam" id="PF19305"/>
    </source>
</evidence>
<dbReference type="Proteomes" id="UP000070107">
    <property type="component" value="Unassembled WGS sequence"/>
</dbReference>
<evidence type="ECO:0000256" key="1">
    <source>
        <dbReference type="ARBA" id="ARBA00006174"/>
    </source>
</evidence>
<dbReference type="EMBL" id="LNTU01000040">
    <property type="protein sequence ID" value="KXF74888.1"/>
    <property type="molecule type" value="Genomic_DNA"/>
</dbReference>
<evidence type="ECO:0000313" key="4">
    <source>
        <dbReference type="EMBL" id="KXF74888.1"/>
    </source>
</evidence>
<reference evidence="4 5" key="1">
    <citation type="submission" date="2015-11" db="EMBL/GenBank/DDBJ databases">
        <title>Draft genome sequence of Paramesorhizobium deserti A-3-E, a strain highly resistant to diverse beta-lactam antibiotics.</title>
        <authorList>
            <person name="Lv R."/>
            <person name="Yang X."/>
            <person name="Fang N."/>
            <person name="Guo J."/>
            <person name="Luo X."/>
            <person name="Peng F."/>
            <person name="Yang R."/>
            <person name="Cui Y."/>
            <person name="Fang C."/>
            <person name="Song Y."/>
        </authorList>
    </citation>
    <scope>NUCLEOTIDE SEQUENCE [LARGE SCALE GENOMIC DNA]</scope>
    <source>
        <strain evidence="4 5">A-3-E</strain>
    </source>
</reference>
<organism evidence="4 5">
    <name type="scientific">Paramesorhizobium deserti</name>
    <dbReference type="NCBI Taxonomy" id="1494590"/>
    <lineage>
        <taxon>Bacteria</taxon>
        <taxon>Pseudomonadati</taxon>
        <taxon>Pseudomonadota</taxon>
        <taxon>Alphaproteobacteria</taxon>
        <taxon>Hyphomicrobiales</taxon>
        <taxon>Phyllobacteriaceae</taxon>
        <taxon>Paramesorhizobium</taxon>
    </lineage>
</organism>
<dbReference type="InterPro" id="IPR005656">
    <property type="entry name" value="MmgE_PrpD"/>
</dbReference>
<protein>
    <submittedName>
        <fullName evidence="4">2-methylcitrate dehydratase</fullName>
    </submittedName>
</protein>
<dbReference type="InterPro" id="IPR045336">
    <property type="entry name" value="MmgE_PrpD_N"/>
</dbReference>
<dbReference type="InterPro" id="IPR042183">
    <property type="entry name" value="MmgE/PrpD_sf_1"/>
</dbReference>
<dbReference type="SUPFAM" id="SSF103378">
    <property type="entry name" value="2-methylcitrate dehydratase PrpD"/>
    <property type="match status" value="1"/>
</dbReference>
<dbReference type="Pfam" id="PF03972">
    <property type="entry name" value="MmgE_PrpD_N"/>
    <property type="match status" value="1"/>
</dbReference>
<dbReference type="PANTHER" id="PTHR16943">
    <property type="entry name" value="2-METHYLCITRATE DEHYDRATASE-RELATED"/>
    <property type="match status" value="1"/>
</dbReference>
<dbReference type="OrthoDB" id="9795089at2"/>
<evidence type="ECO:0000313" key="5">
    <source>
        <dbReference type="Proteomes" id="UP000070107"/>
    </source>
</evidence>
<dbReference type="Pfam" id="PF19305">
    <property type="entry name" value="MmgE_PrpD_C"/>
    <property type="match status" value="1"/>
</dbReference>
<comment type="caution">
    <text evidence="4">The sequence shown here is derived from an EMBL/GenBank/DDBJ whole genome shotgun (WGS) entry which is preliminary data.</text>
</comment>